<evidence type="ECO:0000256" key="1">
    <source>
        <dbReference type="ARBA" id="ARBA00004370"/>
    </source>
</evidence>
<dbReference type="GO" id="GO:0016020">
    <property type="term" value="C:membrane"/>
    <property type="evidence" value="ECO:0007669"/>
    <property type="project" value="UniProtKB-SubCell"/>
</dbReference>
<evidence type="ECO:0000256" key="2">
    <source>
        <dbReference type="ARBA" id="ARBA00023136"/>
    </source>
</evidence>
<gene>
    <name evidence="4" type="ORF">BST30_19340</name>
</gene>
<comment type="subcellular location">
    <subcellularLocation>
        <location evidence="1">Membrane</location>
    </subcellularLocation>
</comment>
<dbReference type="PANTHER" id="PTHR37042:SF4">
    <property type="entry name" value="OUTER MEMBRANE PROTEIN RV1973"/>
    <property type="match status" value="1"/>
</dbReference>
<sequence length="191" mass="19934">MTSLGDGPLAECADDAVAAAATESSDADKPRISWTRVLAFGLLPGLALLIAMGTGFLKWQDASLRDAETSRVAAMQAAKDGTIALLSYKPDTVEKDLGAARDRLAGGFRDSYTTLTHDVVIPGAKQKQISTVVNVPAVASVSARADHVVVLVFVNQTVIVGSDAPTATASSVKVTLDQINGHWLISDFTPV</sequence>
<dbReference type="AlphaFoldDB" id="A0A1X0FNL0"/>
<name>A0A1X0FNL0_MYCNT</name>
<feature type="transmembrane region" description="Helical" evidence="3">
    <location>
        <begin position="37"/>
        <end position="57"/>
    </location>
</feature>
<dbReference type="Proteomes" id="UP000192760">
    <property type="component" value="Unassembled WGS sequence"/>
</dbReference>
<dbReference type="EMBL" id="MVHW01000024">
    <property type="protein sequence ID" value="ORB02890.1"/>
    <property type="molecule type" value="Genomic_DNA"/>
</dbReference>
<dbReference type="STRING" id="560555.BST30_19340"/>
<organism evidence="4 5">
    <name type="scientific">Mycobacterium mantenii</name>
    <dbReference type="NCBI Taxonomy" id="560555"/>
    <lineage>
        <taxon>Bacteria</taxon>
        <taxon>Bacillati</taxon>
        <taxon>Actinomycetota</taxon>
        <taxon>Actinomycetes</taxon>
        <taxon>Mycobacteriales</taxon>
        <taxon>Mycobacteriaceae</taxon>
        <taxon>Mycobacterium</taxon>
        <taxon>Mycobacterium avium complex (MAC)</taxon>
    </lineage>
</organism>
<dbReference type="PANTHER" id="PTHR37042">
    <property type="entry name" value="OUTER MEMBRANE PROTEIN RV1973"/>
    <property type="match status" value="1"/>
</dbReference>
<protein>
    <recommendedName>
        <fullName evidence="6">Outer membrane protein</fullName>
    </recommendedName>
</protein>
<proteinExistence type="predicted"/>
<evidence type="ECO:0000256" key="3">
    <source>
        <dbReference type="SAM" id="Phobius"/>
    </source>
</evidence>
<evidence type="ECO:0000313" key="5">
    <source>
        <dbReference type="Proteomes" id="UP000192760"/>
    </source>
</evidence>
<keyword evidence="3" id="KW-1133">Transmembrane helix</keyword>
<keyword evidence="2 3" id="KW-0472">Membrane</keyword>
<accession>A0A1X0FNL0</accession>
<evidence type="ECO:0000313" key="4">
    <source>
        <dbReference type="EMBL" id="ORB02890.1"/>
    </source>
</evidence>
<evidence type="ECO:0008006" key="6">
    <source>
        <dbReference type="Google" id="ProtNLM"/>
    </source>
</evidence>
<reference evidence="4 5" key="1">
    <citation type="submission" date="2017-02" db="EMBL/GenBank/DDBJ databases">
        <title>The new phylogeny of genus Mycobacterium.</title>
        <authorList>
            <person name="Tortoli E."/>
            <person name="Trovato A."/>
            <person name="Cirillo D.M."/>
        </authorList>
    </citation>
    <scope>NUCLEOTIDE SEQUENCE [LARGE SCALE GENOMIC DNA]</scope>
    <source>
        <strain evidence="4 5">DSM 45255</strain>
    </source>
</reference>
<keyword evidence="3" id="KW-0812">Transmembrane</keyword>
<comment type="caution">
    <text evidence="4">The sequence shown here is derived from an EMBL/GenBank/DDBJ whole genome shotgun (WGS) entry which is preliminary data.</text>
</comment>